<accession>A0A9E7BZC4</accession>
<protein>
    <recommendedName>
        <fullName evidence="2">CHAD domain-containing protein</fullName>
    </recommendedName>
</protein>
<dbReference type="SMART" id="SM00880">
    <property type="entry name" value="CHAD"/>
    <property type="match status" value="1"/>
</dbReference>
<gene>
    <name evidence="3" type="ORF">DSM104329_01546</name>
</gene>
<feature type="compositionally biased region" description="Pro residues" evidence="1">
    <location>
        <begin position="165"/>
        <end position="184"/>
    </location>
</feature>
<dbReference type="AlphaFoldDB" id="A0A9E7BZC4"/>
<dbReference type="PANTHER" id="PTHR39339">
    <property type="entry name" value="SLR1444 PROTEIN"/>
    <property type="match status" value="1"/>
</dbReference>
<dbReference type="RefSeq" id="WP_259314816.1">
    <property type="nucleotide sequence ID" value="NZ_CP087164.1"/>
</dbReference>
<dbReference type="Gene3D" id="1.40.20.10">
    <property type="entry name" value="CHAD domain"/>
    <property type="match status" value="1"/>
</dbReference>
<dbReference type="EMBL" id="CP087164">
    <property type="protein sequence ID" value="UGS35161.1"/>
    <property type="molecule type" value="Genomic_DNA"/>
</dbReference>
<feature type="domain" description="CHAD" evidence="2">
    <location>
        <begin position="23"/>
        <end position="175"/>
    </location>
</feature>
<reference evidence="3" key="1">
    <citation type="journal article" date="2022" name="Int. J. Syst. Evol. Microbiol.">
        <title>Pseudomonas aegrilactucae sp. nov. and Pseudomonas morbosilactucae sp. nov., pathogens causing bacterial rot of lettuce in Japan.</title>
        <authorList>
            <person name="Sawada H."/>
            <person name="Fujikawa T."/>
            <person name="Satou M."/>
        </authorList>
    </citation>
    <scope>NUCLEOTIDE SEQUENCE</scope>
    <source>
        <strain evidence="3">0166_1</strain>
    </source>
</reference>
<name>A0A9E7BZC4_9ACTN</name>
<dbReference type="KEGG" id="sbae:DSM104329_01546"/>
<evidence type="ECO:0000313" key="4">
    <source>
        <dbReference type="Proteomes" id="UP001162834"/>
    </source>
</evidence>
<evidence type="ECO:0000313" key="3">
    <source>
        <dbReference type="EMBL" id="UGS35161.1"/>
    </source>
</evidence>
<dbReference type="InterPro" id="IPR007899">
    <property type="entry name" value="CHAD_dom"/>
</dbReference>
<evidence type="ECO:0000259" key="2">
    <source>
        <dbReference type="SMART" id="SM00880"/>
    </source>
</evidence>
<keyword evidence="4" id="KW-1185">Reference proteome</keyword>
<proteinExistence type="predicted"/>
<sequence>MAKADEVEGLEAGDRFDVAARKVVAVRARELFDHADGVLDTSDIERVHDMRVASRRLRAVLEIFSAAFDDRELKPVIRDVKALADALGARRDPDVQIAHFESLRAALPEADHAGLDVILERLRAEQAEGNDVLAAALDDAQAADLAGRLRALAGEEAVEEAGEPQPQPPPPPPPEPPPVPPPDPFVATHSEHGEST</sequence>
<dbReference type="Proteomes" id="UP001162834">
    <property type="component" value="Chromosome"/>
</dbReference>
<evidence type="ECO:0000256" key="1">
    <source>
        <dbReference type="SAM" id="MobiDB-lite"/>
    </source>
</evidence>
<feature type="region of interest" description="Disordered" evidence="1">
    <location>
        <begin position="151"/>
        <end position="196"/>
    </location>
</feature>
<dbReference type="Pfam" id="PF05235">
    <property type="entry name" value="CHAD"/>
    <property type="match status" value="1"/>
</dbReference>
<organism evidence="3 4">
    <name type="scientific">Capillimicrobium parvum</name>
    <dbReference type="NCBI Taxonomy" id="2884022"/>
    <lineage>
        <taxon>Bacteria</taxon>
        <taxon>Bacillati</taxon>
        <taxon>Actinomycetota</taxon>
        <taxon>Thermoleophilia</taxon>
        <taxon>Solirubrobacterales</taxon>
        <taxon>Capillimicrobiaceae</taxon>
        <taxon>Capillimicrobium</taxon>
    </lineage>
</organism>
<dbReference type="InterPro" id="IPR038186">
    <property type="entry name" value="CHAD_dom_sf"/>
</dbReference>
<dbReference type="PANTHER" id="PTHR39339:SF1">
    <property type="entry name" value="CHAD DOMAIN-CONTAINING PROTEIN"/>
    <property type="match status" value="1"/>
</dbReference>